<proteinExistence type="predicted"/>
<organism evidence="1 2">
    <name type="scientific">Vigna mungo</name>
    <name type="common">Black gram</name>
    <name type="synonym">Phaseolus mungo</name>
    <dbReference type="NCBI Taxonomy" id="3915"/>
    <lineage>
        <taxon>Eukaryota</taxon>
        <taxon>Viridiplantae</taxon>
        <taxon>Streptophyta</taxon>
        <taxon>Embryophyta</taxon>
        <taxon>Tracheophyta</taxon>
        <taxon>Spermatophyta</taxon>
        <taxon>Magnoliopsida</taxon>
        <taxon>eudicotyledons</taxon>
        <taxon>Gunneridae</taxon>
        <taxon>Pentapetalae</taxon>
        <taxon>rosids</taxon>
        <taxon>fabids</taxon>
        <taxon>Fabales</taxon>
        <taxon>Fabaceae</taxon>
        <taxon>Papilionoideae</taxon>
        <taxon>50 kb inversion clade</taxon>
        <taxon>NPAAA clade</taxon>
        <taxon>indigoferoid/millettioid clade</taxon>
        <taxon>Phaseoleae</taxon>
        <taxon>Vigna</taxon>
    </lineage>
</organism>
<accession>A0AAQ3RZJ2</accession>
<evidence type="ECO:0000313" key="1">
    <source>
        <dbReference type="EMBL" id="WVZ10938.1"/>
    </source>
</evidence>
<gene>
    <name evidence="1" type="ORF">V8G54_015468</name>
</gene>
<name>A0AAQ3RZJ2_VIGMU</name>
<protein>
    <submittedName>
        <fullName evidence="1">Uncharacterized protein</fullName>
    </submittedName>
</protein>
<reference evidence="1 2" key="1">
    <citation type="journal article" date="2023" name="Life. Sci Alliance">
        <title>Evolutionary insights into 3D genome organization and epigenetic landscape of Vigna mungo.</title>
        <authorList>
            <person name="Junaid A."/>
            <person name="Singh B."/>
            <person name="Bhatia S."/>
        </authorList>
    </citation>
    <scope>NUCLEOTIDE SEQUENCE [LARGE SCALE GENOMIC DNA]</scope>
    <source>
        <strain evidence="1">Urdbean</strain>
    </source>
</reference>
<keyword evidence="2" id="KW-1185">Reference proteome</keyword>
<dbReference type="Proteomes" id="UP001374535">
    <property type="component" value="Chromosome 5"/>
</dbReference>
<evidence type="ECO:0000313" key="2">
    <source>
        <dbReference type="Proteomes" id="UP001374535"/>
    </source>
</evidence>
<dbReference type="EMBL" id="CP144696">
    <property type="protein sequence ID" value="WVZ10938.1"/>
    <property type="molecule type" value="Genomic_DNA"/>
</dbReference>
<sequence length="107" mass="12223">MSIHVARITTINQCPVTISLHLEMIESFTLFRIRELAKILSTGNTHPSSPSFKCFQHNIRLQPILSLFNIRVVLQQLFQSSHISCSTNRLISSAQLRNSLHEMPCHL</sequence>
<dbReference type="AlphaFoldDB" id="A0AAQ3RZJ2"/>